<feature type="compositionally biased region" description="Polar residues" evidence="1">
    <location>
        <begin position="67"/>
        <end position="78"/>
    </location>
</feature>
<feature type="region of interest" description="Disordered" evidence="1">
    <location>
        <begin position="57"/>
        <end position="78"/>
    </location>
</feature>
<name>A0A7D5BYE5_9VIRU</name>
<protein>
    <submittedName>
        <fullName evidence="2">Capsid protein</fullName>
    </submittedName>
</protein>
<dbReference type="Proteomes" id="UP000677143">
    <property type="component" value="Segment"/>
</dbReference>
<evidence type="ECO:0000313" key="2">
    <source>
        <dbReference type="EMBL" id="QKX08467.1"/>
    </source>
</evidence>
<accession>A0A7D5BYE5</accession>
<dbReference type="GeneID" id="80536828"/>
<evidence type="ECO:0000313" key="3">
    <source>
        <dbReference type="Proteomes" id="UP000677143"/>
    </source>
</evidence>
<dbReference type="EMBL" id="MT649486">
    <property type="protein sequence ID" value="QKX08467.1"/>
    <property type="molecule type" value="Genomic_DNA"/>
</dbReference>
<dbReference type="KEGG" id="vg:80536828"/>
<keyword evidence="3" id="KW-1185">Reference proteome</keyword>
<evidence type="ECO:0000256" key="1">
    <source>
        <dbReference type="SAM" id="MobiDB-lite"/>
    </source>
</evidence>
<sequence>MAYRSAFRRRFYNRRRYRPYGSRKRRSYRGRRRYGGRRGYRRRNRVIPKSRVLSPYNNKNDVIRPAHNTNNNPVTEIASTSTQPNTLMLFCPTARTRPTYDSALGSRESRHGRFNDKIYLSGYKERINISAFVSFLWRRIVFWAYVQIPAAMGPRKGGSDASANTYYTRQMTPIENQLDLRTLVFEGNQGVDYDVDTLIQAPVNRRWVHVQMDKTYNINPNTTNPKIFNFNHYYRGGPLWYQDNESGNYNTGSPWSCPNRASKGNMYILDIFSPGVQADQGRNMGLVQCEGRLYWSES</sequence>
<dbReference type="RefSeq" id="YP_010798589.1">
    <property type="nucleotide sequence ID" value="NC_076496.1"/>
</dbReference>
<reference evidence="2 3" key="1">
    <citation type="submission" date="2020-06" db="EMBL/GenBank/DDBJ databases">
        <title>The virome of acute respiratory diseases in individuals with high risk of zoonotic infections.</title>
        <authorList>
            <person name="Tu N.T.K."/>
            <person name="Hong N.T.T."/>
            <person name="Ny N.T.H."/>
            <person name="Phuc T.M."/>
            <person name="Tam P.T.T."/>
            <person name="Doom H.Rv."/>
            <person name="Nghia H.D.T."/>
            <person name="Huong D.T."/>
            <person name="Han D.A."/>
            <person name="Ha L.T.T."/>
            <person name="Deng X."/>
            <person name="Thwaites G."/>
            <person name="Delwart E."/>
            <person name="Virtala A.-M.K."/>
            <person name="Vapalahti O."/>
            <person name="Baker S."/>
            <person name="Tan L.V."/>
        </authorList>
    </citation>
    <scope>NUCLEOTIDE SEQUENCE [LARGE SCALE GENOMIC DNA]</scope>
    <source>
        <strain evidence="2 3">Vietnam</strain>
    </source>
</reference>
<feature type="region of interest" description="Disordered" evidence="1">
    <location>
        <begin position="17"/>
        <end position="43"/>
    </location>
</feature>
<proteinExistence type="predicted"/>
<organism evidence="2 3">
    <name type="scientific">Gemycircularvirus sp</name>
    <dbReference type="NCBI Taxonomy" id="1983771"/>
    <lineage>
        <taxon>Viruses</taxon>
        <taxon>Monodnaviria</taxon>
        <taxon>Shotokuvirae</taxon>
        <taxon>Cressdnaviricota</taxon>
        <taxon>Repensiviricetes</taxon>
        <taxon>Geplafuvirales</taxon>
        <taxon>Genomoviridae</taxon>
        <taxon>Gemycircularvirus</taxon>
    </lineage>
</organism>